<reference evidence="2" key="1">
    <citation type="submission" date="2020-08" db="EMBL/GenBank/DDBJ databases">
        <title>Multicomponent nature underlies the extraordinary mechanical properties of spider dragline silk.</title>
        <authorList>
            <person name="Kono N."/>
            <person name="Nakamura H."/>
            <person name="Mori M."/>
            <person name="Yoshida Y."/>
            <person name="Ohtoshi R."/>
            <person name="Malay A.D."/>
            <person name="Moran D.A.P."/>
            <person name="Tomita M."/>
            <person name="Numata K."/>
            <person name="Arakawa K."/>
        </authorList>
    </citation>
    <scope>NUCLEOTIDE SEQUENCE</scope>
</reference>
<protein>
    <submittedName>
        <fullName evidence="2">Integrase_H2C2 domain-containing protein</fullName>
    </submittedName>
</protein>
<organism evidence="2 3">
    <name type="scientific">Nephila pilipes</name>
    <name type="common">Giant wood spider</name>
    <name type="synonym">Nephila maculata</name>
    <dbReference type="NCBI Taxonomy" id="299642"/>
    <lineage>
        <taxon>Eukaryota</taxon>
        <taxon>Metazoa</taxon>
        <taxon>Ecdysozoa</taxon>
        <taxon>Arthropoda</taxon>
        <taxon>Chelicerata</taxon>
        <taxon>Arachnida</taxon>
        <taxon>Araneae</taxon>
        <taxon>Araneomorphae</taxon>
        <taxon>Entelegynae</taxon>
        <taxon>Araneoidea</taxon>
        <taxon>Nephilidae</taxon>
        <taxon>Nephila</taxon>
    </lineage>
</organism>
<comment type="caution">
    <text evidence="2">The sequence shown here is derived from an EMBL/GenBank/DDBJ whole genome shotgun (WGS) entry which is preliminary data.</text>
</comment>
<dbReference type="PANTHER" id="PTHR47331">
    <property type="entry name" value="PHD-TYPE DOMAIN-CONTAINING PROTEIN"/>
    <property type="match status" value="1"/>
</dbReference>
<evidence type="ECO:0000256" key="1">
    <source>
        <dbReference type="SAM" id="MobiDB-lite"/>
    </source>
</evidence>
<accession>A0A8X6TB33</accession>
<gene>
    <name evidence="2" type="primary">AVEN_236767_1</name>
    <name evidence="2" type="ORF">NPIL_449231</name>
</gene>
<evidence type="ECO:0000313" key="2">
    <source>
        <dbReference type="EMBL" id="GFS91239.1"/>
    </source>
</evidence>
<proteinExistence type="predicted"/>
<evidence type="ECO:0000313" key="3">
    <source>
        <dbReference type="Proteomes" id="UP000887013"/>
    </source>
</evidence>
<sequence length="528" mass="59803">MFKNAGKVDLQIAATELGEREGVNEPVKTYELKTVTYGKASAPYLATRVLLQLSRDEHENYLLASPVLEKDFYMDDILSGADSMSVAKDVQFELVKALSSGGMTPHKWVSNNPELKTGPNSNYNFQDETKTLGVTWKLSIDTFTFHIQVESVVPPTKRSQQPPGHVYSPPLDEERNCSTTHSESVDCKNFSTTFTHYSRGDLPCKLNINSIFRNYWHPRYLSMSVESLRVKQRSLHSSFTMCCTSIEEALKKDTSLTDLYALQRLKMDKFTRLDTVQEHILKFLQSDETMSSEYEEDFTKAEKYRDKMNQLSTELEYASKLLAIESLGRTQEKFADFWEPLMESSCLPEAVLRAWERCNTDPTSESQGSGRTLDRLMTFLRKEVELEEMILLARTGLGSSQRQKSKATVKGPFLATSATFVNTKGEKSGKQKFCSQCNHWSSDCLIGADVISVILSGRTIKLMSGLIAIGTMLGFTLMSEPSQIVNDKIEISELTTRERQLSMFLNQLNVKELWDIETIGIRDPVEKV</sequence>
<name>A0A8X6TB33_NEPPI</name>
<feature type="region of interest" description="Disordered" evidence="1">
    <location>
        <begin position="154"/>
        <end position="175"/>
    </location>
</feature>
<keyword evidence="3" id="KW-1185">Reference proteome</keyword>
<dbReference type="OrthoDB" id="6435060at2759"/>
<dbReference type="EMBL" id="BMAW01004879">
    <property type="protein sequence ID" value="GFS91239.1"/>
    <property type="molecule type" value="Genomic_DNA"/>
</dbReference>
<dbReference type="AlphaFoldDB" id="A0A8X6TB33"/>
<dbReference type="Proteomes" id="UP000887013">
    <property type="component" value="Unassembled WGS sequence"/>
</dbReference>